<dbReference type="PANTHER" id="PTHR38596:SF1">
    <property type="entry name" value="UPF0114 PROTEIN YQHA"/>
    <property type="match status" value="1"/>
</dbReference>
<evidence type="ECO:0000256" key="7">
    <source>
        <dbReference type="HAMAP-Rule" id="MF_00143"/>
    </source>
</evidence>
<dbReference type="AlphaFoldDB" id="A0AAE3HIC0"/>
<feature type="transmembrane region" description="Helical" evidence="7">
    <location>
        <begin position="108"/>
        <end position="126"/>
    </location>
</feature>
<dbReference type="InterPro" id="IPR020761">
    <property type="entry name" value="UPF0114_bac"/>
</dbReference>
<feature type="transmembrane region" description="Helical" evidence="7">
    <location>
        <begin position="12"/>
        <end position="34"/>
    </location>
</feature>
<dbReference type="GO" id="GO:0005886">
    <property type="term" value="C:plasma membrane"/>
    <property type="evidence" value="ECO:0007669"/>
    <property type="project" value="UniProtKB-SubCell"/>
</dbReference>
<evidence type="ECO:0000256" key="6">
    <source>
        <dbReference type="ARBA" id="ARBA00023136"/>
    </source>
</evidence>
<organism evidence="8 9">
    <name type="scientific">Methylohalomonas lacus</name>
    <dbReference type="NCBI Taxonomy" id="398773"/>
    <lineage>
        <taxon>Bacteria</taxon>
        <taxon>Pseudomonadati</taxon>
        <taxon>Pseudomonadota</taxon>
        <taxon>Gammaproteobacteria</taxon>
        <taxon>Methylohalomonadales</taxon>
        <taxon>Methylohalomonadaceae</taxon>
        <taxon>Methylohalomonas</taxon>
    </lineage>
</organism>
<keyword evidence="4 7" id="KW-0812">Transmembrane</keyword>
<comment type="similarity">
    <text evidence="2 7">Belongs to the UPF0114 family.</text>
</comment>
<evidence type="ECO:0000256" key="1">
    <source>
        <dbReference type="ARBA" id="ARBA00004651"/>
    </source>
</evidence>
<evidence type="ECO:0000256" key="2">
    <source>
        <dbReference type="ARBA" id="ARBA00005774"/>
    </source>
</evidence>
<dbReference type="EMBL" id="JANUCT010000005">
    <property type="protein sequence ID" value="MCS3902865.1"/>
    <property type="molecule type" value="Genomic_DNA"/>
</dbReference>
<dbReference type="Pfam" id="PF03350">
    <property type="entry name" value="UPF0114"/>
    <property type="match status" value="1"/>
</dbReference>
<dbReference type="NCBIfam" id="TIGR00645">
    <property type="entry name" value="HI0507"/>
    <property type="match status" value="1"/>
</dbReference>
<keyword evidence="6 7" id="KW-0472">Membrane</keyword>
<dbReference type="InterPro" id="IPR005134">
    <property type="entry name" value="UPF0114"/>
</dbReference>
<dbReference type="Proteomes" id="UP001204445">
    <property type="component" value="Unassembled WGS sequence"/>
</dbReference>
<gene>
    <name evidence="8" type="ORF">J2T55_000873</name>
</gene>
<feature type="transmembrane region" description="Helical" evidence="7">
    <location>
        <begin position="54"/>
        <end position="76"/>
    </location>
</feature>
<keyword evidence="3 7" id="KW-1003">Cell membrane</keyword>
<evidence type="ECO:0000313" key="8">
    <source>
        <dbReference type="EMBL" id="MCS3902865.1"/>
    </source>
</evidence>
<dbReference type="HAMAP" id="MF_00143">
    <property type="entry name" value="UPF0114"/>
    <property type="match status" value="1"/>
</dbReference>
<comment type="subcellular location">
    <subcellularLocation>
        <location evidence="1 7">Cell membrane</location>
        <topology evidence="1 7">Multi-pass membrane protein</topology>
    </subcellularLocation>
</comment>
<evidence type="ECO:0000313" key="9">
    <source>
        <dbReference type="Proteomes" id="UP001204445"/>
    </source>
</evidence>
<evidence type="ECO:0000256" key="4">
    <source>
        <dbReference type="ARBA" id="ARBA00022692"/>
    </source>
</evidence>
<dbReference type="PANTHER" id="PTHR38596">
    <property type="entry name" value="UPF0114 PROTEIN YQHA"/>
    <property type="match status" value="1"/>
</dbReference>
<protein>
    <recommendedName>
        <fullName evidence="7">UPF0114 protein J2T55_000873</fullName>
    </recommendedName>
</protein>
<name>A0AAE3HIC0_9GAMM</name>
<feature type="transmembrane region" description="Helical" evidence="7">
    <location>
        <begin position="138"/>
        <end position="157"/>
    </location>
</feature>
<proteinExistence type="inferred from homology"/>
<keyword evidence="5 7" id="KW-1133">Transmembrane helix</keyword>
<evidence type="ECO:0000256" key="5">
    <source>
        <dbReference type="ARBA" id="ARBA00022989"/>
    </source>
</evidence>
<accession>A0AAE3HIC0</accession>
<evidence type="ECO:0000256" key="3">
    <source>
        <dbReference type="ARBA" id="ARBA00022475"/>
    </source>
</evidence>
<keyword evidence="9" id="KW-1185">Reference proteome</keyword>
<comment type="caution">
    <text evidence="8">The sequence shown here is derived from an EMBL/GenBank/DDBJ whole genome shotgun (WGS) entry which is preliminary data.</text>
</comment>
<sequence length="168" mass="19004">MLEQRFEKLLFAMRWLLAPIYFGLSLALLALAIKFFQELVHLFPHILETAETDLILTVLALVDIALVGSLIIMVMLSGYENFVSRIDVDTATEKLGWMGKLDAGTLKIKVAASIVAISSIHLLQAFMDVQKIPNDKLMWYVIIHMTFVFSALLLGWLDKIAFSSHRDH</sequence>
<reference evidence="8" key="1">
    <citation type="submission" date="2022-08" db="EMBL/GenBank/DDBJ databases">
        <title>Genomic Encyclopedia of Type Strains, Phase III (KMG-III): the genomes of soil and plant-associated and newly described type strains.</title>
        <authorList>
            <person name="Whitman W."/>
        </authorList>
    </citation>
    <scope>NUCLEOTIDE SEQUENCE</scope>
    <source>
        <strain evidence="8">HMT 1</strain>
    </source>
</reference>